<dbReference type="OrthoDB" id="7392124at2"/>
<dbReference type="STRING" id="1434232.MAIT1_02570"/>
<dbReference type="PANTHER" id="PTHR38040:SF1">
    <property type="entry name" value="UBIQUINONE BIOSYNTHESIS ACCESSORY FACTOR UBIK"/>
    <property type="match status" value="1"/>
</dbReference>
<organism evidence="2 3">
    <name type="scientific">Magnetofaba australis IT-1</name>
    <dbReference type="NCBI Taxonomy" id="1434232"/>
    <lineage>
        <taxon>Bacteria</taxon>
        <taxon>Pseudomonadati</taxon>
        <taxon>Pseudomonadota</taxon>
        <taxon>Magnetococcia</taxon>
        <taxon>Magnetococcales</taxon>
        <taxon>Magnetococcaceae</taxon>
        <taxon>Magnetofaba</taxon>
    </lineage>
</organism>
<dbReference type="RefSeq" id="WP_085444969.1">
    <property type="nucleotide sequence ID" value="NZ_LVJN01000020.1"/>
</dbReference>
<sequence length="88" mass="10112">MQLDNNIIDRITQNLLGVAEMAGQTREEAIRKVREVVREGIEHFDLVTRDEFDVAQRMLGNARMQLDAMEKRVSQLEAALKEQVGDEE</sequence>
<dbReference type="AlphaFoldDB" id="A0A1Y2K458"/>
<evidence type="ECO:0000313" key="3">
    <source>
        <dbReference type="Proteomes" id="UP000194003"/>
    </source>
</evidence>
<protein>
    <recommendedName>
        <fullName evidence="4">Accessory factor UbiK family protein</fullName>
    </recommendedName>
</protein>
<dbReference type="Proteomes" id="UP000194003">
    <property type="component" value="Unassembled WGS sequence"/>
</dbReference>
<dbReference type="SUPFAM" id="SSF144284">
    <property type="entry name" value="Sec2 N-terminal region"/>
    <property type="match status" value="1"/>
</dbReference>
<keyword evidence="1" id="KW-0175">Coiled coil</keyword>
<feature type="coiled-coil region" evidence="1">
    <location>
        <begin position="59"/>
        <end position="86"/>
    </location>
</feature>
<name>A0A1Y2K458_9PROT</name>
<comment type="caution">
    <text evidence="2">The sequence shown here is derived from an EMBL/GenBank/DDBJ whole genome shotgun (WGS) entry which is preliminary data.</text>
</comment>
<reference evidence="2 3" key="1">
    <citation type="journal article" date="2016" name="BMC Genomics">
        <title>Combined genomic and structural analyses of a cultured magnetotactic bacterium reveals its niche adaptation to a dynamic environment.</title>
        <authorList>
            <person name="Araujo A.C."/>
            <person name="Morillo V."/>
            <person name="Cypriano J."/>
            <person name="Teixeira L.C."/>
            <person name="Leao P."/>
            <person name="Lyra S."/>
            <person name="Almeida L.G."/>
            <person name="Bazylinski D.A."/>
            <person name="Vasconcellos A.T."/>
            <person name="Abreu F."/>
            <person name="Lins U."/>
        </authorList>
    </citation>
    <scope>NUCLEOTIDE SEQUENCE [LARGE SCALE GENOMIC DNA]</scope>
    <source>
        <strain evidence="2 3">IT-1</strain>
    </source>
</reference>
<evidence type="ECO:0000313" key="2">
    <source>
        <dbReference type="EMBL" id="OSM02426.1"/>
    </source>
</evidence>
<proteinExistence type="predicted"/>
<evidence type="ECO:0000256" key="1">
    <source>
        <dbReference type="SAM" id="Coils"/>
    </source>
</evidence>
<dbReference type="InterPro" id="IPR007475">
    <property type="entry name" value="UbiK"/>
</dbReference>
<gene>
    <name evidence="2" type="ORF">MAIT1_02570</name>
</gene>
<evidence type="ECO:0008006" key="4">
    <source>
        <dbReference type="Google" id="ProtNLM"/>
    </source>
</evidence>
<accession>A0A1Y2K458</accession>
<dbReference type="Pfam" id="PF04380">
    <property type="entry name" value="BMFP"/>
    <property type="match status" value="1"/>
</dbReference>
<dbReference type="EMBL" id="LVJN01000020">
    <property type="protein sequence ID" value="OSM02426.1"/>
    <property type="molecule type" value="Genomic_DNA"/>
</dbReference>
<dbReference type="PANTHER" id="PTHR38040">
    <property type="entry name" value="UBIQUINONE BIOSYNTHESIS ACCESSORY FACTOR UBIK"/>
    <property type="match status" value="1"/>
</dbReference>
<keyword evidence="3" id="KW-1185">Reference proteome</keyword>